<dbReference type="KEGG" id="kpin:30169222"/>
<dbReference type="Proteomes" id="UP000094020">
    <property type="component" value="Chromosome 1"/>
</dbReference>
<feature type="compositionally biased region" description="Low complexity" evidence="2">
    <location>
        <begin position="1"/>
        <end position="40"/>
    </location>
</feature>
<keyword evidence="4" id="KW-1185">Reference proteome</keyword>
<accession>A0AAJ8KZX7</accession>
<dbReference type="EMBL" id="CP144519">
    <property type="protein sequence ID" value="WWC66572.1"/>
    <property type="molecule type" value="Genomic_DNA"/>
</dbReference>
<keyword evidence="1" id="KW-0175">Coiled coil</keyword>
<feature type="region of interest" description="Disordered" evidence="2">
    <location>
        <begin position="1"/>
        <end position="125"/>
    </location>
</feature>
<reference evidence="3" key="2">
    <citation type="submission" date="2024-02" db="EMBL/GenBank/DDBJ databases">
        <title>Comparative genomics of Cryptococcus and Kwoniella reveals pathogenesis evolution and contrasting modes of karyotype evolution via chromosome fusion or intercentromeric recombination.</title>
        <authorList>
            <person name="Coelho M.A."/>
            <person name="David-Palma M."/>
            <person name="Shea T."/>
            <person name="Bowers K."/>
            <person name="McGinley-Smith S."/>
            <person name="Mohammad A.W."/>
            <person name="Gnirke A."/>
            <person name="Yurkov A.M."/>
            <person name="Nowrousian M."/>
            <person name="Sun S."/>
            <person name="Cuomo C.A."/>
            <person name="Heitman J."/>
        </authorList>
    </citation>
    <scope>NUCLEOTIDE SEQUENCE</scope>
    <source>
        <strain evidence="3">CBS 10737</strain>
    </source>
</reference>
<feature type="region of interest" description="Disordered" evidence="2">
    <location>
        <begin position="241"/>
        <end position="268"/>
    </location>
</feature>
<organism evidence="3 4">
    <name type="scientific">Kwoniella pini CBS 10737</name>
    <dbReference type="NCBI Taxonomy" id="1296096"/>
    <lineage>
        <taxon>Eukaryota</taxon>
        <taxon>Fungi</taxon>
        <taxon>Dikarya</taxon>
        <taxon>Basidiomycota</taxon>
        <taxon>Agaricomycotina</taxon>
        <taxon>Tremellomycetes</taxon>
        <taxon>Tremellales</taxon>
        <taxon>Cryptococcaceae</taxon>
        <taxon>Kwoniella</taxon>
    </lineage>
</organism>
<feature type="compositionally biased region" description="Low complexity" evidence="2">
    <location>
        <begin position="163"/>
        <end position="174"/>
    </location>
</feature>
<feature type="compositionally biased region" description="Basic and acidic residues" evidence="2">
    <location>
        <begin position="748"/>
        <end position="760"/>
    </location>
</feature>
<reference evidence="3" key="1">
    <citation type="submission" date="2013-07" db="EMBL/GenBank/DDBJ databases">
        <authorList>
            <consortium name="The Broad Institute Genome Sequencing Platform"/>
            <person name="Cuomo C."/>
            <person name="Litvintseva A."/>
            <person name="Chen Y."/>
            <person name="Heitman J."/>
            <person name="Sun S."/>
            <person name="Springer D."/>
            <person name="Dromer F."/>
            <person name="Young S.K."/>
            <person name="Zeng Q."/>
            <person name="Gargeya S."/>
            <person name="Fitzgerald M."/>
            <person name="Abouelleil A."/>
            <person name="Alvarado L."/>
            <person name="Berlin A.M."/>
            <person name="Chapman S.B."/>
            <person name="Dewar J."/>
            <person name="Goldberg J."/>
            <person name="Griggs A."/>
            <person name="Gujja S."/>
            <person name="Hansen M."/>
            <person name="Howarth C."/>
            <person name="Imamovic A."/>
            <person name="Larimer J."/>
            <person name="McCowan C."/>
            <person name="Murphy C."/>
            <person name="Pearson M."/>
            <person name="Priest M."/>
            <person name="Roberts A."/>
            <person name="Saif S."/>
            <person name="Shea T."/>
            <person name="Sykes S."/>
            <person name="Wortman J."/>
            <person name="Nusbaum C."/>
            <person name="Birren B."/>
        </authorList>
    </citation>
    <scope>NUCLEOTIDE SEQUENCE</scope>
    <source>
        <strain evidence="3">CBS 10737</strain>
    </source>
</reference>
<evidence type="ECO:0000313" key="4">
    <source>
        <dbReference type="Proteomes" id="UP000094020"/>
    </source>
</evidence>
<feature type="region of interest" description="Disordered" evidence="2">
    <location>
        <begin position="163"/>
        <end position="226"/>
    </location>
</feature>
<evidence type="ECO:0000313" key="3">
    <source>
        <dbReference type="EMBL" id="WWC66572.1"/>
    </source>
</evidence>
<sequence>MTQVKPKSSSQTPSSLSMQQSTSTMTASPPLSPTSSLPPASDDDLPSDLSDSWLEIEERSSVGPSVLGDIVFSDTSSDSHGAEHEIRSQWSASSDDGRDADIEEGGAIVLEPQHDHSDNSSSFLNDYTDAEASTHKLGSSVDTLHTSSDPIGLIFPAGESFTTSSSGTLSGRFTPSASFSALKPMTQPDQPSRSRAGTTAEPALSSITALGRMSPRRSSSPVRRGVDDSWLKSSRLWTLPREEKSGNRGQDGGQYQLLPSDDDIRDPKEQPEIEDAAERLQMPNMDVGRQIQENEDEVQDRVQTFLGDVTVQDEKLEVKGGVLQEMEDQQMLASDEMEGLRTFAKKWSTRVSYFALASFLSITLLRSFGSTLFIPFVPDQASQSLSETRMPMSIQVPRPSSFWSNLPFAYHASTSSASLVSTPLTTAVQPDPRLIQQALATLSALVLPESPTVVTATTNTAPSAGDTTTDPGHTKPCCALSIRNKHVALSVPVSHQESHPSIARKLRHKLLRINKTDNTELKTITASVADPAHNCTCSLSTIAKSQALELIGKTFAPLAIYSSHIASFFSPVLARLESELGAIHQNVVRTIHTSVNMTRTSITTAARGAQIVKSSFSHFFSSHTPSASEEIARASAMFDTLSEYVEGHLEALEEQAEAMQEKSMESIYQAKRGLNRLMRDLKTLRGIDDKKISTDVEKDGPLPFSHMQEKSSSKRYVQRLKGRIGSDGKGDTKRRRRDHSSRERRKERKLERGLKKDGEVLHPIPNMEKPSRGKRILDQIHHGAMALVL</sequence>
<gene>
    <name evidence="3" type="ORF">I206_100475</name>
</gene>
<dbReference type="RefSeq" id="XP_070058312.1">
    <property type="nucleotide sequence ID" value="XM_070202211.1"/>
</dbReference>
<name>A0AAJ8KZX7_9TREE</name>
<evidence type="ECO:0000256" key="2">
    <source>
        <dbReference type="SAM" id="MobiDB-lite"/>
    </source>
</evidence>
<protein>
    <submittedName>
        <fullName evidence="3">Uncharacterized protein</fullName>
    </submittedName>
</protein>
<feature type="compositionally biased region" description="Low complexity" evidence="2">
    <location>
        <begin position="211"/>
        <end position="223"/>
    </location>
</feature>
<feature type="coiled-coil region" evidence="1">
    <location>
        <begin position="642"/>
        <end position="669"/>
    </location>
</feature>
<dbReference type="GeneID" id="30169222"/>
<feature type="region of interest" description="Disordered" evidence="2">
    <location>
        <begin position="692"/>
        <end position="774"/>
    </location>
</feature>
<feature type="compositionally biased region" description="Basic residues" evidence="2">
    <location>
        <begin position="732"/>
        <end position="747"/>
    </location>
</feature>
<evidence type="ECO:0000256" key="1">
    <source>
        <dbReference type="SAM" id="Coils"/>
    </source>
</evidence>
<proteinExistence type="predicted"/>
<feature type="compositionally biased region" description="Polar residues" evidence="2">
    <location>
        <begin position="187"/>
        <end position="197"/>
    </location>
</feature>
<dbReference type="AlphaFoldDB" id="A0AAJ8KZX7"/>